<evidence type="ECO:0000259" key="16">
    <source>
        <dbReference type="Pfam" id="PF22455"/>
    </source>
</evidence>
<keyword evidence="10" id="KW-0482">Metalloprotease</keyword>
<sequence length="812" mass="88326">MNISFELAHAAPSTTAEMRQGNGLHLRLICQAGVDLAATVLEVEAGSFDEPVAYPGLAHFLEHLLFLGSEGFAEEQGLLSFVQGLGGRVNATTGAGITRFFFEVPATHFEDALERLLDMLARPLLASDAMWREREVLEAEYRARAQDPQTLCDAALAWALPAGHPLGGFHAGNASSLRLEDGGVAAALRAFHRSHFQAGRMRLTLVGPEPLERMAALAGRLGARLPCGSSSQRIESPPMLPLRAQALQLSLPGGRPMLHLGFVLDALGEALEPAVEFLGWTLQSEAEGGLLATLRAAGLCDELRVRLPYVRGEQALLVMVFDLVAGADTTVLEAEVIEWLAAFRNAGPWAELREAYAETQRLRAQNQQPLELALAAGRESPEVLTMLLGQLRRDRLIHLHVSSEPVDGRVVSAGFPLHMSVLPRVAERQARASWSMPEANPYARVMDAEESQAVLFLRWRALQGSLPGGLGHGLQRALRPILWQARQAGVEGCFVPQADSLELVLNGHADLLTQVAGDLMDVLHSPSLTALAQGPRLEAEAARQLASEMPIRQLFQQMARLFGDQADKSAPLADHDEVQAFWSTSCWQGLHLGLGEQGGQPLLARAPGEPDMASARHTPDGRVWRRMTLPGADAAVLLFYPLLGGGAETEAAWRLLGLGQEPAFHQRMRGELQLGYGLACGFRQVGPHRGLMFAVQSPRASVAEIVQHIQAFLDDCHARLSKLDAGQFDTQRRTLAAQLMRQAARFTSCVEQAWHDRLAGLPDDHAAQVRQALVRLELERVLEEQQRLQDDVSACRALANADCPIGAWRAAD</sequence>
<dbReference type="EMBL" id="JAGTIS010000013">
    <property type="protein sequence ID" value="MBT8768440.1"/>
    <property type="molecule type" value="Genomic_DNA"/>
</dbReference>
<dbReference type="InterPro" id="IPR050626">
    <property type="entry name" value="Peptidase_M16"/>
</dbReference>
<name>A0ABS5XMY1_9GAMM</name>
<keyword evidence="6" id="KW-0479">Metal-binding</keyword>
<evidence type="ECO:0000313" key="18">
    <source>
        <dbReference type="EMBL" id="MBT8768440.1"/>
    </source>
</evidence>
<evidence type="ECO:0000256" key="5">
    <source>
        <dbReference type="ARBA" id="ARBA00022670"/>
    </source>
</evidence>
<dbReference type="Proteomes" id="UP001519667">
    <property type="component" value="Unassembled WGS sequence"/>
</dbReference>
<protein>
    <recommendedName>
        <fullName evidence="4">Coenzyme PQQ synthesis protein F</fullName>
    </recommendedName>
    <alternativeName>
        <fullName evidence="12">Pyrroloquinoline quinone biosynthesis protein F</fullName>
    </alternativeName>
</protein>
<comment type="function">
    <text evidence="11">Required for coenzyme pyrroloquinoline quinone (PQQ) biosynthesis. It is thought that this protein is a protease that cleaves peptides bond in a small peptide (gene pqqA), providing the glutamate and tyrosine residues which are necessary for the synthesis of PQQ.</text>
</comment>
<evidence type="ECO:0000256" key="1">
    <source>
        <dbReference type="ARBA" id="ARBA00001947"/>
    </source>
</evidence>
<evidence type="ECO:0000256" key="4">
    <source>
        <dbReference type="ARBA" id="ARBA00015088"/>
    </source>
</evidence>
<evidence type="ECO:0000259" key="14">
    <source>
        <dbReference type="Pfam" id="PF00675"/>
    </source>
</evidence>
<evidence type="ECO:0000256" key="3">
    <source>
        <dbReference type="ARBA" id="ARBA00007261"/>
    </source>
</evidence>
<feature type="domain" description="Coenzyme PQQ synthesis protein F-like C-terminal lobe" evidence="17">
    <location>
        <begin position="660"/>
        <end position="754"/>
    </location>
</feature>
<dbReference type="PANTHER" id="PTHR43690:SF18">
    <property type="entry name" value="INSULIN-DEGRADING ENZYME-RELATED"/>
    <property type="match status" value="1"/>
</dbReference>
<evidence type="ECO:0000259" key="17">
    <source>
        <dbReference type="Pfam" id="PF22456"/>
    </source>
</evidence>
<dbReference type="Pfam" id="PF22455">
    <property type="entry name" value="PqqF_C_3"/>
    <property type="match status" value="1"/>
</dbReference>
<dbReference type="InterPro" id="IPR007863">
    <property type="entry name" value="Peptidase_M16_C"/>
</dbReference>
<evidence type="ECO:0000256" key="10">
    <source>
        <dbReference type="ARBA" id="ARBA00023049"/>
    </source>
</evidence>
<dbReference type="Pfam" id="PF05193">
    <property type="entry name" value="Peptidase_M16_C"/>
    <property type="match status" value="1"/>
</dbReference>
<proteinExistence type="inferred from homology"/>
<comment type="pathway">
    <text evidence="2">Cofactor biosynthesis; pyrroloquinoline quinone biosynthesis.</text>
</comment>
<evidence type="ECO:0000256" key="7">
    <source>
        <dbReference type="ARBA" id="ARBA00022801"/>
    </source>
</evidence>
<evidence type="ECO:0000313" key="19">
    <source>
        <dbReference type="Proteomes" id="UP001519667"/>
    </source>
</evidence>
<evidence type="ECO:0000256" key="12">
    <source>
        <dbReference type="ARBA" id="ARBA00030977"/>
    </source>
</evidence>
<keyword evidence="7 18" id="KW-0378">Hydrolase</keyword>
<evidence type="ECO:0000256" key="2">
    <source>
        <dbReference type="ARBA" id="ARBA00004886"/>
    </source>
</evidence>
<gene>
    <name evidence="18" type="primary">pqqF</name>
    <name evidence="18" type="ORF">J7302_20220</name>
</gene>
<reference evidence="18 19" key="1">
    <citation type="submission" date="2021-04" db="EMBL/GenBank/DDBJ databases">
        <title>Pseudomonas boanensis sp. nov., a bacterium isolated from river water used for household purposes in Boane District, Mozambique.</title>
        <authorList>
            <person name="Nicklasson M."/>
            <person name="Martin-Rodriguez A.J."/>
            <person name="Thorell K."/>
            <person name="Neves L."/>
            <person name="Mussagy A."/>
            <person name="Rydberg H.A."/>
            <person name="Hernroth B."/>
            <person name="Svensson-Stadler L."/>
            <person name="Sjoling A."/>
        </authorList>
    </citation>
    <scope>NUCLEOTIDE SEQUENCE [LARGE SCALE GENOMIC DNA]</scope>
    <source>
        <strain evidence="18 19">DB1</strain>
    </source>
</reference>
<keyword evidence="5" id="KW-0645">Protease</keyword>
<keyword evidence="8" id="KW-0862">Zinc</keyword>
<evidence type="ECO:0000256" key="6">
    <source>
        <dbReference type="ARBA" id="ARBA00022723"/>
    </source>
</evidence>
<dbReference type="GO" id="GO:0016787">
    <property type="term" value="F:hydrolase activity"/>
    <property type="evidence" value="ECO:0007669"/>
    <property type="project" value="UniProtKB-KW"/>
</dbReference>
<dbReference type="InterPro" id="IPR054733">
    <property type="entry name" value="PqqF_C_3"/>
</dbReference>
<dbReference type="InterPro" id="IPR011249">
    <property type="entry name" value="Metalloenz_LuxS/M16"/>
</dbReference>
<evidence type="ECO:0000256" key="13">
    <source>
        <dbReference type="RuleBase" id="RU004447"/>
    </source>
</evidence>
<feature type="domain" description="Peptidase M16 C-terminal" evidence="15">
    <location>
        <begin position="186"/>
        <end position="348"/>
    </location>
</feature>
<keyword evidence="19" id="KW-1185">Reference proteome</keyword>
<dbReference type="PROSITE" id="PS00143">
    <property type="entry name" value="INSULINASE"/>
    <property type="match status" value="1"/>
</dbReference>
<dbReference type="PANTHER" id="PTHR43690">
    <property type="entry name" value="NARDILYSIN"/>
    <property type="match status" value="1"/>
</dbReference>
<dbReference type="Pfam" id="PF22456">
    <property type="entry name" value="PqqF-like_C_4"/>
    <property type="match status" value="1"/>
</dbReference>
<keyword evidence="9" id="KW-0884">PQQ biosynthesis</keyword>
<evidence type="ECO:0000259" key="15">
    <source>
        <dbReference type="Pfam" id="PF05193"/>
    </source>
</evidence>
<evidence type="ECO:0000256" key="9">
    <source>
        <dbReference type="ARBA" id="ARBA00022905"/>
    </source>
</evidence>
<dbReference type="NCBIfam" id="TIGR02110">
    <property type="entry name" value="PQQ_syn_pqqF"/>
    <property type="match status" value="1"/>
</dbReference>
<feature type="domain" description="Coenzyme PQQ synthesis protein F C-terminal lobe" evidence="16">
    <location>
        <begin position="453"/>
        <end position="590"/>
    </location>
</feature>
<dbReference type="InterPro" id="IPR011844">
    <property type="entry name" value="PQQ_synth_PqqF"/>
</dbReference>
<evidence type="ECO:0000256" key="8">
    <source>
        <dbReference type="ARBA" id="ARBA00022833"/>
    </source>
</evidence>
<feature type="domain" description="Peptidase M16 N-terminal" evidence="14">
    <location>
        <begin position="37"/>
        <end position="156"/>
    </location>
</feature>
<dbReference type="InterPro" id="IPR011765">
    <property type="entry name" value="Pept_M16_N"/>
</dbReference>
<evidence type="ECO:0000256" key="11">
    <source>
        <dbReference type="ARBA" id="ARBA00024932"/>
    </source>
</evidence>
<comment type="caution">
    <text evidence="18">The sequence shown here is derived from an EMBL/GenBank/DDBJ whole genome shotgun (WGS) entry which is preliminary data.</text>
</comment>
<organism evidence="18 19">
    <name type="scientific">Metapseudomonas boanensis</name>
    <dbReference type="NCBI Taxonomy" id="2822138"/>
    <lineage>
        <taxon>Bacteria</taxon>
        <taxon>Pseudomonadati</taxon>
        <taxon>Pseudomonadota</taxon>
        <taxon>Gammaproteobacteria</taxon>
        <taxon>Pseudomonadales</taxon>
        <taxon>Pseudomonadaceae</taxon>
        <taxon>Metapseudomonas</taxon>
    </lineage>
</organism>
<comment type="cofactor">
    <cofactor evidence="1">
        <name>Zn(2+)</name>
        <dbReference type="ChEBI" id="CHEBI:29105"/>
    </cofactor>
</comment>
<dbReference type="InterPro" id="IPR001431">
    <property type="entry name" value="Pept_M16_Zn_BS"/>
</dbReference>
<comment type="similarity">
    <text evidence="3 13">Belongs to the peptidase M16 family.</text>
</comment>
<dbReference type="SUPFAM" id="SSF63411">
    <property type="entry name" value="LuxS/MPP-like metallohydrolase"/>
    <property type="match status" value="2"/>
</dbReference>
<accession>A0ABS5XMY1</accession>
<dbReference type="InterPro" id="IPR054734">
    <property type="entry name" value="PqqF-like_C_4"/>
</dbReference>
<dbReference type="Pfam" id="PF00675">
    <property type="entry name" value="Peptidase_M16"/>
    <property type="match status" value="1"/>
</dbReference>
<dbReference type="Gene3D" id="3.30.830.10">
    <property type="entry name" value="Metalloenzyme, LuxS/M16 peptidase-like"/>
    <property type="match status" value="2"/>
</dbReference>
<dbReference type="RefSeq" id="WP_215378791.1">
    <property type="nucleotide sequence ID" value="NZ_JAGTIS010000013.1"/>
</dbReference>